<gene>
    <name evidence="2" type="ORF">A374_08689</name>
</gene>
<dbReference type="OrthoDB" id="2974295at2"/>
<evidence type="ECO:0000259" key="1">
    <source>
        <dbReference type="Pfam" id="PF14301"/>
    </source>
</evidence>
<dbReference type="EMBL" id="AKKV01000024">
    <property type="protein sequence ID" value="EIT85899.1"/>
    <property type="molecule type" value="Genomic_DNA"/>
</dbReference>
<proteinExistence type="predicted"/>
<reference evidence="2 3" key="1">
    <citation type="journal article" date="2012" name="J. Bacteriol.">
        <title>Genome of Bacillus macauensis ZFHKF-1, a Long-Chain-Forming Bacterium.</title>
        <authorList>
            <person name="Cai L."/>
            <person name="Zhang T."/>
        </authorList>
    </citation>
    <scope>NUCLEOTIDE SEQUENCE [LARGE SCALE GENOMIC DNA]</scope>
    <source>
        <strain evidence="2 3">ZFHKF-1</strain>
    </source>
</reference>
<accession>I8AK21</accession>
<dbReference type="AlphaFoldDB" id="I8AK21"/>
<organism evidence="2 3">
    <name type="scientific">Fictibacillus macauensis ZFHKF-1</name>
    <dbReference type="NCBI Taxonomy" id="1196324"/>
    <lineage>
        <taxon>Bacteria</taxon>
        <taxon>Bacillati</taxon>
        <taxon>Bacillota</taxon>
        <taxon>Bacilli</taxon>
        <taxon>Bacillales</taxon>
        <taxon>Fictibacillaceae</taxon>
        <taxon>Fictibacillus</taxon>
    </lineage>
</organism>
<dbReference type="InterPro" id="IPR025484">
    <property type="entry name" value="DUF4376"/>
</dbReference>
<comment type="caution">
    <text evidence="2">The sequence shown here is derived from an EMBL/GenBank/DDBJ whole genome shotgun (WGS) entry which is preliminary data.</text>
</comment>
<dbReference type="Pfam" id="PF14301">
    <property type="entry name" value="DUF4376"/>
    <property type="match status" value="1"/>
</dbReference>
<dbReference type="PATRIC" id="fig|1196324.3.peg.1779"/>
<name>I8AK21_9BACL</name>
<keyword evidence="3" id="KW-1185">Reference proteome</keyword>
<feature type="domain" description="DUF4376" evidence="1">
    <location>
        <begin position="66"/>
        <end position="187"/>
    </location>
</feature>
<evidence type="ECO:0000313" key="3">
    <source>
        <dbReference type="Proteomes" id="UP000004080"/>
    </source>
</evidence>
<protein>
    <recommendedName>
        <fullName evidence="1">DUF4376 domain-containing protein</fullName>
    </recommendedName>
</protein>
<dbReference type="Proteomes" id="UP000004080">
    <property type="component" value="Unassembled WGS sequence"/>
</dbReference>
<evidence type="ECO:0000313" key="2">
    <source>
        <dbReference type="EMBL" id="EIT85899.1"/>
    </source>
</evidence>
<sequence length="191" mass="21851">MDNNIITIHLWVRENGRIGGWSSTPQETTIPYDMPADDLFLRTDPYNYKMEDGKLVFDYEFYLQNEKEAKDREINDACNAEITAGFNHTINGVEYHFAFDMDAQFNFQAAERLLSKGLKKSIMWTVQIVSSGTGALGLGNYTRIPITLSIMDDLLVVIADHKEEKIAKYRDVLYPILQAATTVEEVRAITW</sequence>
<dbReference type="RefSeq" id="WP_007201831.1">
    <property type="nucleotide sequence ID" value="NZ_AKKV01000024.1"/>
</dbReference>
<dbReference type="STRING" id="1196324.A374_08689"/>